<reference evidence="2" key="1">
    <citation type="submission" date="2016-06" db="UniProtKB">
        <authorList>
            <consortium name="WormBaseParasite"/>
        </authorList>
    </citation>
    <scope>IDENTIFICATION</scope>
</reference>
<protein>
    <submittedName>
        <fullName evidence="2">Ovule protein</fullName>
    </submittedName>
</protein>
<proteinExistence type="predicted"/>
<evidence type="ECO:0000256" key="1">
    <source>
        <dbReference type="SAM" id="MobiDB-lite"/>
    </source>
</evidence>
<accession>A0A183B9V4</accession>
<sequence>LGYTMRIRIIPHSKNFKEPSLATCRSRWERGSWGLLTPVHRCRVQENDTSSTTRASPSSYGRSTTQSDRHECQGEQLVRFAPNLDHFRLSFPIVFPGLLIIH</sequence>
<evidence type="ECO:0000313" key="2">
    <source>
        <dbReference type="WBParaSite" id="ECPE_0001602901-mRNA-1"/>
    </source>
</evidence>
<dbReference type="AlphaFoldDB" id="A0A183B9V4"/>
<dbReference type="WBParaSite" id="ECPE_0001602901-mRNA-1">
    <property type="protein sequence ID" value="ECPE_0001602901-mRNA-1"/>
    <property type="gene ID" value="ECPE_0001602901"/>
</dbReference>
<feature type="region of interest" description="Disordered" evidence="1">
    <location>
        <begin position="44"/>
        <end position="71"/>
    </location>
</feature>
<name>A0A183B9V4_9TREM</name>
<feature type="compositionally biased region" description="Polar residues" evidence="1">
    <location>
        <begin position="47"/>
        <end position="66"/>
    </location>
</feature>
<organism evidence="2">
    <name type="scientific">Echinostoma caproni</name>
    <dbReference type="NCBI Taxonomy" id="27848"/>
    <lineage>
        <taxon>Eukaryota</taxon>
        <taxon>Metazoa</taxon>
        <taxon>Spiralia</taxon>
        <taxon>Lophotrochozoa</taxon>
        <taxon>Platyhelminthes</taxon>
        <taxon>Trematoda</taxon>
        <taxon>Digenea</taxon>
        <taxon>Plagiorchiida</taxon>
        <taxon>Echinostomata</taxon>
        <taxon>Echinostomatoidea</taxon>
        <taxon>Echinostomatidae</taxon>
        <taxon>Echinostoma</taxon>
    </lineage>
</organism>